<dbReference type="EMBL" id="JBHUFL010000003">
    <property type="protein sequence ID" value="MFD1836130.1"/>
    <property type="molecule type" value="Genomic_DNA"/>
</dbReference>
<reference evidence="3" key="1">
    <citation type="journal article" date="2019" name="Int. J. Syst. Evol. Microbiol.">
        <title>The Global Catalogue of Microorganisms (GCM) 10K type strain sequencing project: providing services to taxonomists for standard genome sequencing and annotation.</title>
        <authorList>
            <consortium name="The Broad Institute Genomics Platform"/>
            <consortium name="The Broad Institute Genome Sequencing Center for Infectious Disease"/>
            <person name="Wu L."/>
            <person name="Ma J."/>
        </authorList>
    </citation>
    <scope>NUCLEOTIDE SEQUENCE [LARGE SCALE GENOMIC DNA]</scope>
    <source>
        <strain evidence="3">JCM 11650</strain>
    </source>
</reference>
<dbReference type="InterPro" id="IPR056935">
    <property type="entry name" value="Rv0428c-like_C"/>
</dbReference>
<dbReference type="InterPro" id="IPR016181">
    <property type="entry name" value="Acyl_CoA_acyltransferase"/>
</dbReference>
<dbReference type="Pfam" id="PF24553">
    <property type="entry name" value="Rv0428c_C"/>
    <property type="match status" value="1"/>
</dbReference>
<proteinExistence type="predicted"/>
<dbReference type="GO" id="GO:0016746">
    <property type="term" value="F:acyltransferase activity"/>
    <property type="evidence" value="ECO:0007669"/>
    <property type="project" value="UniProtKB-KW"/>
</dbReference>
<comment type="caution">
    <text evidence="2">The sequence shown here is derived from an EMBL/GenBank/DDBJ whole genome shotgun (WGS) entry which is preliminary data.</text>
</comment>
<evidence type="ECO:0000259" key="1">
    <source>
        <dbReference type="PROSITE" id="PS51186"/>
    </source>
</evidence>
<keyword evidence="3" id="KW-1185">Reference proteome</keyword>
<sequence>MPKRSRRPTSRSSASSSYSDIDGSALVESLLGGWRALARLDVDGFALLRSRGVTRRANSIVPIDPPAEPAALAAAVERLEGLAEAAGQTPTFRLFTAPRLEHGPLWELLLARGYVPEGHTLVQQRELPAAGTAPHPGARILVGAPDEDWLAASWRLSPRPEEGARETTRDLMAGTPAVYVSLPSADGAADAAVGRAALVTQGRRTVAVLDAIAVDPAHRRHGLGRAVVGSLLALAAVQGAGHALLEVEERNAAARALYRGACFHAGGEYHYLRRA</sequence>
<keyword evidence="2" id="KW-0808">Transferase</keyword>
<evidence type="ECO:0000313" key="3">
    <source>
        <dbReference type="Proteomes" id="UP001597280"/>
    </source>
</evidence>
<organism evidence="2 3">
    <name type="scientific">Brachybacterium rhamnosum</name>
    <dbReference type="NCBI Taxonomy" id="173361"/>
    <lineage>
        <taxon>Bacteria</taxon>
        <taxon>Bacillati</taxon>
        <taxon>Actinomycetota</taxon>
        <taxon>Actinomycetes</taxon>
        <taxon>Micrococcales</taxon>
        <taxon>Dermabacteraceae</taxon>
        <taxon>Brachybacterium</taxon>
    </lineage>
</organism>
<gene>
    <name evidence="2" type="ORF">ACFSDA_13755</name>
</gene>
<name>A0ABW4Q1E5_9MICO</name>
<keyword evidence="2" id="KW-0012">Acyltransferase</keyword>
<accession>A0ABW4Q1E5</accession>
<dbReference type="SUPFAM" id="SSF55729">
    <property type="entry name" value="Acyl-CoA N-acyltransferases (Nat)"/>
    <property type="match status" value="1"/>
</dbReference>
<dbReference type="Proteomes" id="UP001597280">
    <property type="component" value="Unassembled WGS sequence"/>
</dbReference>
<feature type="domain" description="N-acetyltransferase" evidence="1">
    <location>
        <begin position="140"/>
        <end position="275"/>
    </location>
</feature>
<dbReference type="InterPro" id="IPR000182">
    <property type="entry name" value="GNAT_dom"/>
</dbReference>
<evidence type="ECO:0000313" key="2">
    <source>
        <dbReference type="EMBL" id="MFD1836130.1"/>
    </source>
</evidence>
<protein>
    <submittedName>
        <fullName evidence="2">GNAT family N-acetyltransferase</fullName>
        <ecNumber evidence="2">2.3.1.-</ecNumber>
    </submittedName>
</protein>
<dbReference type="CDD" id="cd04301">
    <property type="entry name" value="NAT_SF"/>
    <property type="match status" value="1"/>
</dbReference>
<dbReference type="RefSeq" id="WP_343905433.1">
    <property type="nucleotide sequence ID" value="NZ_BAAAIS010000003.1"/>
</dbReference>
<dbReference type="PROSITE" id="PS51186">
    <property type="entry name" value="GNAT"/>
    <property type="match status" value="1"/>
</dbReference>
<dbReference type="Gene3D" id="3.40.630.30">
    <property type="match status" value="1"/>
</dbReference>
<dbReference type="EC" id="2.3.1.-" evidence="2"/>